<organism evidence="1 2">
    <name type="scientific">Mesorhizobium salmacidum</name>
    <dbReference type="NCBI Taxonomy" id="3015171"/>
    <lineage>
        <taxon>Bacteria</taxon>
        <taxon>Pseudomonadati</taxon>
        <taxon>Pseudomonadota</taxon>
        <taxon>Alphaproteobacteria</taxon>
        <taxon>Hyphomicrobiales</taxon>
        <taxon>Phyllobacteriaceae</taxon>
        <taxon>Mesorhizobium</taxon>
    </lineage>
</organism>
<dbReference type="RefSeq" id="WP_027146012.1">
    <property type="nucleotide sequence ID" value="NZ_JAPYKS010000018.1"/>
</dbReference>
<keyword evidence="2" id="KW-1185">Reference proteome</keyword>
<proteinExistence type="predicted"/>
<dbReference type="Proteomes" id="UP001387293">
    <property type="component" value="Unassembled WGS sequence"/>
</dbReference>
<dbReference type="EMBL" id="JAPYKS010000018">
    <property type="protein sequence ID" value="MEI9411569.1"/>
    <property type="molecule type" value="Genomic_DNA"/>
</dbReference>
<accession>A0ABU8L0S9</accession>
<evidence type="ECO:0000313" key="1">
    <source>
        <dbReference type="EMBL" id="MEI9411569.1"/>
    </source>
</evidence>
<gene>
    <name evidence="1" type="ORF">O7A60_22755</name>
</gene>
<evidence type="ECO:0000313" key="2">
    <source>
        <dbReference type="Proteomes" id="UP001387293"/>
    </source>
</evidence>
<name>A0ABU8L0S9_9HYPH</name>
<protein>
    <submittedName>
        <fullName evidence="1">Uncharacterized protein</fullName>
    </submittedName>
</protein>
<reference evidence="1 2" key="1">
    <citation type="submission" date="2022-12" db="EMBL/GenBank/DDBJ databases">
        <authorList>
            <person name="Muema E."/>
        </authorList>
    </citation>
    <scope>NUCLEOTIDE SEQUENCE [LARGE SCALE GENOMIC DNA]</scope>
    <source>
        <strain evidence="2">1326</strain>
    </source>
</reference>
<sequence length="133" mass="14619">MTLDTIDQDTAGDPLIPAQARDVAAAVAEPKRQTVASACCGAELPTVFELRHRFARPGFPTGIGGPPFDRRSRIDFDPILPQGDIDQLAYAHQQVLGLMGRGDEAAKKLFNMDTSKVLNRYIPPHERVIRDHS</sequence>
<comment type="caution">
    <text evidence="1">The sequence shown here is derived from an EMBL/GenBank/DDBJ whole genome shotgun (WGS) entry which is preliminary data.</text>
</comment>